<accession>A0ABW9U6R9</accession>
<feature type="domain" description="Carbohydrate-binding module family 96" evidence="6">
    <location>
        <begin position="37"/>
        <end position="201"/>
    </location>
</feature>
<keyword evidence="3 4" id="KW-0732">Signal</keyword>
<evidence type="ECO:0000259" key="6">
    <source>
        <dbReference type="Pfam" id="PF24517"/>
    </source>
</evidence>
<name>A0ABW9U6R9_9BACL</name>
<feature type="domain" description="AIR9-like A9" evidence="5">
    <location>
        <begin position="495"/>
        <end position="578"/>
    </location>
</feature>
<dbReference type="Proteomes" id="UP000467637">
    <property type="component" value="Unassembled WGS sequence"/>
</dbReference>
<evidence type="ECO:0000256" key="1">
    <source>
        <dbReference type="ARBA" id="ARBA00004613"/>
    </source>
</evidence>
<reference evidence="7 8" key="1">
    <citation type="submission" date="2019-12" db="EMBL/GenBank/DDBJ databases">
        <authorList>
            <person name="Huq M.A."/>
        </authorList>
    </citation>
    <scope>NUCLEOTIDE SEQUENCE [LARGE SCALE GENOMIC DNA]</scope>
    <source>
        <strain evidence="7 8">MAH-34</strain>
    </source>
</reference>
<comment type="caution">
    <text evidence="7">The sequence shown here is derived from an EMBL/GenBank/DDBJ whole genome shotgun (WGS) entry which is preliminary data.</text>
</comment>
<dbReference type="Gene3D" id="2.60.120.970">
    <property type="match status" value="1"/>
</dbReference>
<keyword evidence="8" id="KW-1185">Reference proteome</keyword>
<evidence type="ECO:0000313" key="8">
    <source>
        <dbReference type="Proteomes" id="UP000467637"/>
    </source>
</evidence>
<feature type="signal peptide" evidence="4">
    <location>
        <begin position="1"/>
        <end position="30"/>
    </location>
</feature>
<feature type="domain" description="Carbohydrate-binding module family 96" evidence="6">
    <location>
        <begin position="316"/>
        <end position="480"/>
    </location>
</feature>
<evidence type="ECO:0000256" key="4">
    <source>
        <dbReference type="SAM" id="SignalP"/>
    </source>
</evidence>
<dbReference type="Pfam" id="PF23197">
    <property type="entry name" value="IG_AIR9"/>
    <property type="match status" value="1"/>
</dbReference>
<dbReference type="NCBIfam" id="NF033679">
    <property type="entry name" value="DNRLRE_dom"/>
    <property type="match status" value="2"/>
</dbReference>
<dbReference type="InterPro" id="IPR055372">
    <property type="entry name" value="CBM96"/>
</dbReference>
<comment type="subcellular location">
    <subcellularLocation>
        <location evidence="1">Secreted</location>
    </subcellularLocation>
</comment>
<evidence type="ECO:0000313" key="7">
    <source>
        <dbReference type="EMBL" id="MVQ34955.1"/>
    </source>
</evidence>
<evidence type="ECO:0000259" key="5">
    <source>
        <dbReference type="Pfam" id="PF23197"/>
    </source>
</evidence>
<sequence>MKLLSKLLLIAILVLMSVGLSQMTSVPAHAADAQPVVYHPTIDTYVQGNSTTVKKNDQIIDVKLKGDNEGSNTTRVALFKFDFNDFADTTIEQAKIRLYATTADSSPTRELKLSGIPYGSWVDDINTLTSVPTNNATEIGRFSVSTSGLPKWYEVDVTDYLKSQLAAKQASFKLEVTVANDKSKVTFASNEAASNKPELVLYKSEVEQVNTAPVASDVAIDGQAKVGGTLTGLYTFTDADGDADRMSTYKWLMADSESGTYSSVIRATYQTLQLTSALSGKYIKFEVTPVDAKGLAGAAKMSAAVAIEAVPVHEVYHPALDTYVQGNSTSVKKNEKDLVVKLKGTSEAANTTRVALLKFDTSQYDGNQVGQAILRLYATADTDSLENRDLMLYGVPYDSWQEDIASLAAIPANGTEIKGFSVKKSEVPKWYEIDVTDYMKSQMGTKQFSFKLVVTTADEKSKVVFASNEATDNKPELVLDSRPPVSTNTAPVASNVGISGVAEPGETLTGTYTFTDADGDAEGTSSCSWLMADTENGVYSALVGQTQKTLQVTSAHVGKFIKFEITPVDAKGLAGETKQSAAVVAIGAVNEGNKFIVNVTFNMSKLEPLKTLNANVTAANIGEVEKEVLVVVALYNQNDEIVNLSYSSKKLAAGQSDQIVAGFKLPGAVDGFKAKAVVWEGTDIQDASMIPLSNVVVLLN</sequence>
<dbReference type="EMBL" id="WSEM01000008">
    <property type="protein sequence ID" value="MVQ34955.1"/>
    <property type="molecule type" value="Genomic_DNA"/>
</dbReference>
<dbReference type="RefSeq" id="WP_157318983.1">
    <property type="nucleotide sequence ID" value="NZ_WSEM01000008.1"/>
</dbReference>
<feature type="chain" id="PRO_5047071627" evidence="4">
    <location>
        <begin position="31"/>
        <end position="700"/>
    </location>
</feature>
<organism evidence="7 8">
    <name type="scientific">Paenibacillus anseongense</name>
    <dbReference type="NCBI Taxonomy" id="2682845"/>
    <lineage>
        <taxon>Bacteria</taxon>
        <taxon>Bacillati</taxon>
        <taxon>Bacillota</taxon>
        <taxon>Bacilli</taxon>
        <taxon>Bacillales</taxon>
        <taxon>Paenibacillaceae</taxon>
        <taxon>Paenibacillus</taxon>
    </lineage>
</organism>
<dbReference type="Pfam" id="PF24517">
    <property type="entry name" value="CBM96"/>
    <property type="match status" value="2"/>
</dbReference>
<dbReference type="InterPro" id="IPR056284">
    <property type="entry name" value="AIR9-like_A9"/>
</dbReference>
<evidence type="ECO:0000256" key="2">
    <source>
        <dbReference type="ARBA" id="ARBA00022525"/>
    </source>
</evidence>
<keyword evidence="2" id="KW-0964">Secreted</keyword>
<gene>
    <name evidence="7" type="ORF">GON05_09820</name>
</gene>
<dbReference type="Gene3D" id="2.60.40.2700">
    <property type="match status" value="2"/>
</dbReference>
<evidence type="ECO:0000256" key="3">
    <source>
        <dbReference type="ARBA" id="ARBA00022729"/>
    </source>
</evidence>
<proteinExistence type="predicted"/>
<protein>
    <submittedName>
        <fullName evidence="7">DNRLRE domain-containing protein</fullName>
    </submittedName>
</protein>